<name>A0A645IZ72_9ZZZZ</name>
<organism evidence="1">
    <name type="scientific">bioreactor metagenome</name>
    <dbReference type="NCBI Taxonomy" id="1076179"/>
    <lineage>
        <taxon>unclassified sequences</taxon>
        <taxon>metagenomes</taxon>
        <taxon>ecological metagenomes</taxon>
    </lineage>
</organism>
<gene>
    <name evidence="1" type="ORF">SDC9_203443</name>
</gene>
<proteinExistence type="predicted"/>
<evidence type="ECO:0000313" key="1">
    <source>
        <dbReference type="EMBL" id="MPN55759.1"/>
    </source>
</evidence>
<reference evidence="1" key="1">
    <citation type="submission" date="2019-08" db="EMBL/GenBank/DDBJ databases">
        <authorList>
            <person name="Kucharzyk K."/>
            <person name="Murdoch R.W."/>
            <person name="Higgins S."/>
            <person name="Loffler F."/>
        </authorList>
    </citation>
    <scope>NUCLEOTIDE SEQUENCE</scope>
</reference>
<sequence>MRLGRRFDVPLEQRHVQCPCNFFGEQRLAGARLTLDEQRTLQGNGGIDRQGQVARGDIAIGTFEFHCLSSVLGMRGLYD</sequence>
<protein>
    <submittedName>
        <fullName evidence="1">Uncharacterized protein</fullName>
    </submittedName>
</protein>
<dbReference type="EMBL" id="VSSQ01125344">
    <property type="protein sequence ID" value="MPN55759.1"/>
    <property type="molecule type" value="Genomic_DNA"/>
</dbReference>
<comment type="caution">
    <text evidence="1">The sequence shown here is derived from an EMBL/GenBank/DDBJ whole genome shotgun (WGS) entry which is preliminary data.</text>
</comment>
<dbReference type="AlphaFoldDB" id="A0A645IZ72"/>
<accession>A0A645IZ72</accession>